<sequence>MPPAHACDACKRRKVKCDGIEPCANCRLSQLQCRYSTHPNKRSRGGLRTAERVPSHGSALDATGGGVIRHTQTEPDTIIVSHLEQTATGTDQLSPPWLLSPGLELLADTSSAGAANSNVSFHYDAAQIHRALLVVTGTPHAPESILDVAHECIDFFMQYLFPNTPIAHEPTLRDAAALLAADGFSAVAGSSPCAVDTHHKMTHLRRFSLVTALCAFVTSVMPEAQLSRRATLSKPFLAASRAMLQVYEDHDLENPDSTSLTIRMWQSAAMQNTTGRVGTSYQYHAEAAFIAQRLRLHDESAVQQHTKLESQILRASFWLLYLADKTSIALETRPPILQGSFTDDELTLLDNGQQEEPFLDTSKPINRDALESRLFLGFHLKRRIWAAAADLLLNLKSFSRNKGGEETLSGPGQKEKLTGLAEMYLSFTSLVDQLPMWLRNPDNTDPDSNNSTDHTVAAYQRLCFWTQRSNIMTVFHCMRLVILQRSVTLGIPSVVGLDGQPMSCAIRKIELVHDFLQELQMVPFKCFKVQGETAVERIRRVGIILLELVHNAESKTIEQVARSQFKKLLDFLSKLDSKASDKLAGTPA</sequence>
<gene>
    <name evidence="1" type="ORF">CTRU02_208109</name>
</gene>
<comment type="caution">
    <text evidence="1">The sequence shown here is derived from an EMBL/GenBank/DDBJ whole genome shotgun (WGS) entry which is preliminary data.</text>
</comment>
<dbReference type="EMBL" id="VUJX02000005">
    <property type="protein sequence ID" value="KAL0935895.1"/>
    <property type="molecule type" value="Genomic_DNA"/>
</dbReference>
<proteinExistence type="predicted"/>
<reference evidence="1 2" key="1">
    <citation type="journal article" date="2020" name="Phytopathology">
        <title>Genome Sequence Resources of Colletotrichum truncatum, C. plurivorum, C. musicola, and C. sojae: Four Species Pathogenic to Soybean (Glycine max).</title>
        <authorList>
            <person name="Rogerio F."/>
            <person name="Boufleur T.R."/>
            <person name="Ciampi-Guillardi M."/>
            <person name="Sukno S.A."/>
            <person name="Thon M.R."/>
            <person name="Massola Junior N.S."/>
            <person name="Baroncelli R."/>
        </authorList>
    </citation>
    <scope>NUCLEOTIDE SEQUENCE [LARGE SCALE GENOMIC DNA]</scope>
    <source>
        <strain evidence="1 2">CMES1059</strain>
    </source>
</reference>
<dbReference type="Proteomes" id="UP000805649">
    <property type="component" value="Unassembled WGS sequence"/>
</dbReference>
<protein>
    <submittedName>
        <fullName evidence="1">C6 transcription factor</fullName>
    </submittedName>
</protein>
<name>A0ACC3YVE9_COLTU</name>
<organism evidence="1 2">
    <name type="scientific">Colletotrichum truncatum</name>
    <name type="common">Anthracnose fungus</name>
    <name type="synonym">Colletotrichum capsici</name>
    <dbReference type="NCBI Taxonomy" id="5467"/>
    <lineage>
        <taxon>Eukaryota</taxon>
        <taxon>Fungi</taxon>
        <taxon>Dikarya</taxon>
        <taxon>Ascomycota</taxon>
        <taxon>Pezizomycotina</taxon>
        <taxon>Sordariomycetes</taxon>
        <taxon>Hypocreomycetidae</taxon>
        <taxon>Glomerellales</taxon>
        <taxon>Glomerellaceae</taxon>
        <taxon>Colletotrichum</taxon>
        <taxon>Colletotrichum truncatum species complex</taxon>
    </lineage>
</organism>
<accession>A0ACC3YVE9</accession>
<evidence type="ECO:0000313" key="1">
    <source>
        <dbReference type="EMBL" id="KAL0935895.1"/>
    </source>
</evidence>
<evidence type="ECO:0000313" key="2">
    <source>
        <dbReference type="Proteomes" id="UP000805649"/>
    </source>
</evidence>
<keyword evidence="2" id="KW-1185">Reference proteome</keyword>